<comment type="caution">
    <text evidence="1">The sequence shown here is derived from an EMBL/GenBank/DDBJ whole genome shotgun (WGS) entry which is preliminary data.</text>
</comment>
<evidence type="ECO:0000313" key="2">
    <source>
        <dbReference type="Proteomes" id="UP000636479"/>
    </source>
</evidence>
<reference evidence="1" key="1">
    <citation type="submission" date="2020-05" db="EMBL/GenBank/DDBJ databases">
        <title>Mycena genomes resolve the evolution of fungal bioluminescence.</title>
        <authorList>
            <person name="Tsai I.J."/>
        </authorList>
    </citation>
    <scope>NUCLEOTIDE SEQUENCE</scope>
    <source>
        <strain evidence="1">171206Taipei</strain>
    </source>
</reference>
<dbReference type="OrthoDB" id="2935566at2759"/>
<sequence length="248" mass="26208">MMAPPKLDRVGCALKQSTQQCCLPPARTMGSYISIMNDGPVNQFQVDVWVKFSTTPPMASTVLALAPGAPGVVAAIPSTNSSLGTDTVVIIDSDTASETFGLTPDATNPGNLLANIIGAASIDDGYSYIPRGDVLRSDRVDVSSKVFVQWHMVSVNNPQTVVLFGGVQSFLSGNTTNGDNRFLFLESFLAQSGVDTRLVNPILNNDTRAAALVAQYEAMIQSEDTSAFTVVKTASQPPCSLIGMQALD</sequence>
<proteinExistence type="predicted"/>
<organism evidence="1 2">
    <name type="scientific">Mycena indigotica</name>
    <dbReference type="NCBI Taxonomy" id="2126181"/>
    <lineage>
        <taxon>Eukaryota</taxon>
        <taxon>Fungi</taxon>
        <taxon>Dikarya</taxon>
        <taxon>Basidiomycota</taxon>
        <taxon>Agaricomycotina</taxon>
        <taxon>Agaricomycetes</taxon>
        <taxon>Agaricomycetidae</taxon>
        <taxon>Agaricales</taxon>
        <taxon>Marasmiineae</taxon>
        <taxon>Mycenaceae</taxon>
        <taxon>Mycena</taxon>
    </lineage>
</organism>
<dbReference type="EMBL" id="JACAZF010000007">
    <property type="protein sequence ID" value="KAF7298541.1"/>
    <property type="molecule type" value="Genomic_DNA"/>
</dbReference>
<accession>A0A8H6SH18</accession>
<keyword evidence="2" id="KW-1185">Reference proteome</keyword>
<dbReference type="RefSeq" id="XP_037217929.1">
    <property type="nucleotide sequence ID" value="XM_037364687.1"/>
</dbReference>
<name>A0A8H6SH18_9AGAR</name>
<dbReference type="Proteomes" id="UP000636479">
    <property type="component" value="Unassembled WGS sequence"/>
</dbReference>
<protein>
    <submittedName>
        <fullName evidence="1">Uncharacterized protein</fullName>
    </submittedName>
</protein>
<dbReference type="GeneID" id="59347203"/>
<gene>
    <name evidence="1" type="ORF">MIND_00800800</name>
</gene>
<evidence type="ECO:0000313" key="1">
    <source>
        <dbReference type="EMBL" id="KAF7298541.1"/>
    </source>
</evidence>
<dbReference type="AlphaFoldDB" id="A0A8H6SH18"/>